<dbReference type="InterPro" id="IPR040057">
    <property type="entry name" value="Spe-39"/>
</dbReference>
<evidence type="ECO:0000313" key="6">
    <source>
        <dbReference type="Proteomes" id="UP000515180"/>
    </source>
</evidence>
<dbReference type="PANTHER" id="PTHR13364:SF6">
    <property type="entry name" value="SPERMATOGENESIS-DEFECTIVE PROTEIN 39 HOMOLOG"/>
    <property type="match status" value="1"/>
</dbReference>
<proteinExistence type="predicted"/>
<sequence length="440" mass="50647">MTSTKDDEDFWYSSEKRSFCFENNEVDQLFGVSKTDTDKLWAGISNTSIADGSLKSTNDYQPLKPMLSIISEKTLSCSLIQKQRYILYEHLSRFIVLATDKLQNLHPETTGLQPDITLRKILLGQPYSLEQYKSLVSKTTLLDAAIISGDGNAILIIILFLTKTLKRSLVQRILAERPDAVNVYIRYLSIRMQINEIIDILTMLGQPMDAAMKTLHIIIKNTRDPDRLLNKLRNSYKTQFSTLTDCKEALFVQSYIKLLEWQMVAKVIDGNEDIELNSSVLDCLKHACKGHWDLPEGKLMSPTILSQQHDVSPRQYQKVVLEVKAAAKEWDDVDRLLVTKGWLGSKKLQIHLPIEDVLKILHKNSAPFEVLEKYLKYVDNIERRLELSKNMHCFRIAIDILVQQADRTALMEYKTKLQPQSEEYFYAESALRLPSVKWKS</sequence>
<dbReference type="GO" id="GO:0007034">
    <property type="term" value="P:vacuolar transport"/>
    <property type="evidence" value="ECO:0007669"/>
    <property type="project" value="TreeGrafter"/>
</dbReference>
<reference evidence="7" key="1">
    <citation type="submission" date="2025-08" db="UniProtKB">
        <authorList>
            <consortium name="RefSeq"/>
        </authorList>
    </citation>
    <scope>IDENTIFICATION</scope>
</reference>
<gene>
    <name evidence="7" type="primary">LOC100740969</name>
</gene>
<dbReference type="RefSeq" id="XP_012247856.1">
    <property type="nucleotide sequence ID" value="XM_012392433.3"/>
</dbReference>
<dbReference type="AlphaFoldDB" id="A0A6P3V544"/>
<evidence type="ECO:0000256" key="3">
    <source>
        <dbReference type="ARBA" id="ARBA00004603"/>
    </source>
</evidence>
<keyword evidence="6" id="KW-1185">Reference proteome</keyword>
<dbReference type="GO" id="GO:0006886">
    <property type="term" value="P:intracellular protein transport"/>
    <property type="evidence" value="ECO:0007669"/>
    <property type="project" value="TreeGrafter"/>
</dbReference>
<dbReference type="GeneID" id="100740969"/>
<dbReference type="PANTHER" id="PTHR13364">
    <property type="entry name" value="DEFECTIVE SPERMATOGENESIS PROTEIN 39"/>
    <property type="match status" value="1"/>
</dbReference>
<comment type="subcellular location">
    <subcellularLocation>
        <location evidence="2">Cytoplasmic vesicle</location>
    </subcellularLocation>
    <subcellularLocation>
        <location evidence="1">Early endosome</location>
    </subcellularLocation>
    <subcellularLocation>
        <location evidence="3">Late endosome</location>
    </subcellularLocation>
</comment>
<evidence type="ECO:0000256" key="5">
    <source>
        <dbReference type="ARBA" id="ARBA00023329"/>
    </source>
</evidence>
<keyword evidence="5" id="KW-0968">Cytoplasmic vesicle</keyword>
<organism evidence="6 7">
    <name type="scientific">Bombus impatiens</name>
    <name type="common">Bumblebee</name>
    <dbReference type="NCBI Taxonomy" id="132113"/>
    <lineage>
        <taxon>Eukaryota</taxon>
        <taxon>Metazoa</taxon>
        <taxon>Ecdysozoa</taxon>
        <taxon>Arthropoda</taxon>
        <taxon>Hexapoda</taxon>
        <taxon>Insecta</taxon>
        <taxon>Pterygota</taxon>
        <taxon>Neoptera</taxon>
        <taxon>Endopterygota</taxon>
        <taxon>Hymenoptera</taxon>
        <taxon>Apocrita</taxon>
        <taxon>Aculeata</taxon>
        <taxon>Apoidea</taxon>
        <taxon>Anthophila</taxon>
        <taxon>Apidae</taxon>
        <taxon>Bombus</taxon>
        <taxon>Pyrobombus</taxon>
    </lineage>
</organism>
<dbReference type="GO" id="GO:0005770">
    <property type="term" value="C:late endosome"/>
    <property type="evidence" value="ECO:0007669"/>
    <property type="project" value="UniProtKB-SubCell"/>
</dbReference>
<dbReference type="OrthoDB" id="9977282at2759"/>
<evidence type="ECO:0000313" key="7">
    <source>
        <dbReference type="RefSeq" id="XP_012247856.1"/>
    </source>
</evidence>
<keyword evidence="4" id="KW-0967">Endosome</keyword>
<protein>
    <submittedName>
        <fullName evidence="7">Spermatogenesis-defective protein 39 homolog isoform X1</fullName>
    </submittedName>
</protein>
<name>A0A6P3V544_BOMIM</name>
<evidence type="ECO:0000256" key="4">
    <source>
        <dbReference type="ARBA" id="ARBA00022753"/>
    </source>
</evidence>
<evidence type="ECO:0000256" key="2">
    <source>
        <dbReference type="ARBA" id="ARBA00004541"/>
    </source>
</evidence>
<dbReference type="Proteomes" id="UP000515180">
    <property type="component" value="Unplaced"/>
</dbReference>
<evidence type="ECO:0000256" key="1">
    <source>
        <dbReference type="ARBA" id="ARBA00004412"/>
    </source>
</evidence>
<dbReference type="GO" id="GO:0005769">
    <property type="term" value="C:early endosome"/>
    <property type="evidence" value="ECO:0007669"/>
    <property type="project" value="UniProtKB-SubCell"/>
</dbReference>
<accession>A0A6P3V544</accession>